<gene>
    <name evidence="4" type="ORF">GPM918_LOCUS6615</name>
    <name evidence="3" type="ORF">OVA965_LOCUS3218</name>
    <name evidence="6" type="ORF">SRO942_LOCUS6615</name>
    <name evidence="5" type="ORF">TMI583_LOCUS3217</name>
</gene>
<dbReference type="EMBL" id="CAJOBC010001026">
    <property type="protein sequence ID" value="CAF3649209.1"/>
    <property type="molecule type" value="Genomic_DNA"/>
</dbReference>
<feature type="domain" description="Thioredoxin-like fold" evidence="2">
    <location>
        <begin position="121"/>
        <end position="213"/>
    </location>
</feature>
<keyword evidence="1" id="KW-0812">Transmembrane</keyword>
<dbReference type="InterPro" id="IPR036249">
    <property type="entry name" value="Thioredoxin-like_sf"/>
</dbReference>
<accession>A0A813X0P7</accession>
<evidence type="ECO:0000259" key="2">
    <source>
        <dbReference type="Pfam" id="PF17172"/>
    </source>
</evidence>
<dbReference type="Proteomes" id="UP000677228">
    <property type="component" value="Unassembled WGS sequence"/>
</dbReference>
<feature type="transmembrane region" description="Helical" evidence="1">
    <location>
        <begin position="39"/>
        <end position="60"/>
    </location>
</feature>
<dbReference type="GO" id="GO:0005739">
    <property type="term" value="C:mitochondrion"/>
    <property type="evidence" value="ECO:0007669"/>
    <property type="project" value="TreeGrafter"/>
</dbReference>
<dbReference type="InterPro" id="IPR036282">
    <property type="entry name" value="Glutathione-S-Trfase_C_sf"/>
</dbReference>
<dbReference type="Proteomes" id="UP000681722">
    <property type="component" value="Unassembled WGS sequence"/>
</dbReference>
<evidence type="ECO:0000313" key="6">
    <source>
        <dbReference type="EMBL" id="CAF3649209.1"/>
    </source>
</evidence>
<name>A0A813X0P7_9BILA</name>
<keyword evidence="1" id="KW-0472">Membrane</keyword>
<dbReference type="EMBL" id="CAJOBA010000757">
    <property type="protein sequence ID" value="CAF3554615.1"/>
    <property type="molecule type" value="Genomic_DNA"/>
</dbReference>
<dbReference type="OrthoDB" id="423541at2759"/>
<evidence type="ECO:0000313" key="7">
    <source>
        <dbReference type="Proteomes" id="UP000663829"/>
    </source>
</evidence>
<evidence type="ECO:0000313" key="5">
    <source>
        <dbReference type="EMBL" id="CAF3554615.1"/>
    </source>
</evidence>
<dbReference type="EMBL" id="CAJNOQ010001026">
    <property type="protein sequence ID" value="CAF0861546.1"/>
    <property type="molecule type" value="Genomic_DNA"/>
</dbReference>
<dbReference type="AlphaFoldDB" id="A0A813X0P7"/>
<evidence type="ECO:0000313" key="3">
    <source>
        <dbReference type="EMBL" id="CAF0773566.1"/>
    </source>
</evidence>
<keyword evidence="1" id="KW-1133">Transmembrane helix</keyword>
<dbReference type="SUPFAM" id="SSF52833">
    <property type="entry name" value="Thioredoxin-like"/>
    <property type="match status" value="1"/>
</dbReference>
<dbReference type="EMBL" id="CAJNOK010000757">
    <property type="protein sequence ID" value="CAF0773566.1"/>
    <property type="molecule type" value="Genomic_DNA"/>
</dbReference>
<organism evidence="4 7">
    <name type="scientific">Didymodactylos carnosus</name>
    <dbReference type="NCBI Taxonomy" id="1234261"/>
    <lineage>
        <taxon>Eukaryota</taxon>
        <taxon>Metazoa</taxon>
        <taxon>Spiralia</taxon>
        <taxon>Gnathifera</taxon>
        <taxon>Rotifera</taxon>
        <taxon>Eurotatoria</taxon>
        <taxon>Bdelloidea</taxon>
        <taxon>Philodinida</taxon>
        <taxon>Philodinidae</taxon>
        <taxon>Didymodactylos</taxon>
    </lineage>
</organism>
<keyword evidence="7" id="KW-1185">Reference proteome</keyword>
<comment type="caution">
    <text evidence="4">The sequence shown here is derived from an EMBL/GenBank/DDBJ whole genome shotgun (WGS) entry which is preliminary data.</text>
</comment>
<dbReference type="SUPFAM" id="SSF47616">
    <property type="entry name" value="GST C-terminal domain-like"/>
    <property type="match status" value="1"/>
</dbReference>
<evidence type="ECO:0000313" key="4">
    <source>
        <dbReference type="EMBL" id="CAF0861546.1"/>
    </source>
</evidence>
<dbReference type="Gene3D" id="3.40.30.10">
    <property type="entry name" value="Glutaredoxin"/>
    <property type="match status" value="1"/>
</dbReference>
<dbReference type="PANTHER" id="PTHR12782">
    <property type="entry name" value="MICROSOMAL PROSTAGLANDIN E SYNTHASE-2"/>
    <property type="match status" value="1"/>
</dbReference>
<dbReference type="GO" id="GO:0050220">
    <property type="term" value="F:prostaglandin-E synthase activity"/>
    <property type="evidence" value="ECO:0007669"/>
    <property type="project" value="TreeGrafter"/>
</dbReference>
<proteinExistence type="predicted"/>
<evidence type="ECO:0000256" key="1">
    <source>
        <dbReference type="SAM" id="Phobius"/>
    </source>
</evidence>
<dbReference type="Gene3D" id="1.20.1050.10">
    <property type="match status" value="1"/>
</dbReference>
<reference evidence="4" key="1">
    <citation type="submission" date="2021-02" db="EMBL/GenBank/DDBJ databases">
        <authorList>
            <person name="Nowell W R."/>
        </authorList>
    </citation>
    <scope>NUCLEOTIDE SEQUENCE</scope>
</reference>
<protein>
    <recommendedName>
        <fullName evidence="2">Thioredoxin-like fold domain-containing protein</fullName>
    </recommendedName>
</protein>
<dbReference type="PANTHER" id="PTHR12782:SF5">
    <property type="entry name" value="PROSTAGLANDIN E SYNTHASE 2"/>
    <property type="match status" value="1"/>
</dbReference>
<dbReference type="Proteomes" id="UP000663829">
    <property type="component" value="Unassembled WGS sequence"/>
</dbReference>
<dbReference type="Proteomes" id="UP000682733">
    <property type="component" value="Unassembled WGS sequence"/>
</dbReference>
<dbReference type="Pfam" id="PF17172">
    <property type="entry name" value="GST_N_4"/>
    <property type="match status" value="1"/>
</dbReference>
<sequence length="393" mass="47044">MLYRLYAIKKISPIPILSQNQKLFFSKSFTSSSKHRHRFYIYSVVAVTSTAVLGTFYYRFNRNKFDYNRREYVKNLEVIEYNLLERRPILDSSNIKHITFDQPSRKTFPYKLTVYESIQCPYCSKLRAYLNYNRLPYNIIKVRTEDIQWSLYKQVPIVILENGEQIQLNDSTQIISAIESYFLTPTKSFRHIWKLYQPLVENNKKQYKLIYSYPNKYHLIQPLSSDIIDQQNRQIDDDLLLSSKSRKTERQWREWVDAKLIPLFSSNVYLTLRESLDRFYLYAEADNWMKTYPWYKRFVKINFGAIYMWLINFKLSTDVRKELIDCINEWLTAIGNDQNFLGGQNPNLADISVYGALTSIQDSNTFTYLIKNTNIESWFERMKQIIDLRVNSS</sequence>
<dbReference type="InterPro" id="IPR012336">
    <property type="entry name" value="Thioredoxin-like_fold"/>
</dbReference>